<dbReference type="GeneID" id="36519442"/>
<dbReference type="Gene3D" id="3.10.330.20">
    <property type="match status" value="1"/>
</dbReference>
<evidence type="ECO:0000313" key="5">
    <source>
        <dbReference type="EMBL" id="PLB38769.1"/>
    </source>
</evidence>
<feature type="region of interest" description="Disordered" evidence="4">
    <location>
        <begin position="437"/>
        <end position="484"/>
    </location>
</feature>
<keyword evidence="6" id="KW-1185">Reference proteome</keyword>
<feature type="region of interest" description="Disordered" evidence="4">
    <location>
        <begin position="370"/>
        <end position="407"/>
    </location>
</feature>
<dbReference type="AlphaFoldDB" id="A0A2I2FDT1"/>
<keyword evidence="5" id="KW-0808">Transferase</keyword>
<feature type="compositionally biased region" description="Low complexity" evidence="4">
    <location>
        <begin position="376"/>
        <end position="396"/>
    </location>
</feature>
<dbReference type="PANTHER" id="PTHR12133">
    <property type="entry name" value="TRNA (ADENINE(58)-N(1))-METHYLTRANSFERASE"/>
    <property type="match status" value="1"/>
</dbReference>
<dbReference type="Gene3D" id="3.40.50.150">
    <property type="entry name" value="Vaccinia Virus protein VP39"/>
    <property type="match status" value="1"/>
</dbReference>
<feature type="region of interest" description="Disordered" evidence="4">
    <location>
        <begin position="266"/>
        <end position="286"/>
    </location>
</feature>
<feature type="compositionally biased region" description="Low complexity" evidence="4">
    <location>
        <begin position="442"/>
        <end position="455"/>
    </location>
</feature>
<dbReference type="InterPro" id="IPR029063">
    <property type="entry name" value="SAM-dependent_MTases_sf"/>
</dbReference>
<dbReference type="STRING" id="41067.A0A2I2FDT1"/>
<dbReference type="EMBL" id="KZ559133">
    <property type="protein sequence ID" value="PLB38769.1"/>
    <property type="molecule type" value="Genomic_DNA"/>
</dbReference>
<dbReference type="Proteomes" id="UP000234585">
    <property type="component" value="Unassembled WGS sequence"/>
</dbReference>
<name>A0A2I2FDT1_ASPCN</name>
<evidence type="ECO:0000256" key="3">
    <source>
        <dbReference type="ARBA" id="ARBA00033309"/>
    </source>
</evidence>
<evidence type="ECO:0000256" key="4">
    <source>
        <dbReference type="SAM" id="MobiDB-lite"/>
    </source>
</evidence>
<dbReference type="GO" id="GO:0030488">
    <property type="term" value="P:tRNA methylation"/>
    <property type="evidence" value="ECO:0007669"/>
    <property type="project" value="InterPro"/>
</dbReference>
<dbReference type="OrthoDB" id="5585464at2759"/>
<dbReference type="PANTHER" id="PTHR12133:SF1">
    <property type="entry name" value="TRNA (ADENINE(58)-N(1))-METHYLTRANSFERASE, MITOCHONDRIAL"/>
    <property type="match status" value="1"/>
</dbReference>
<evidence type="ECO:0000313" key="6">
    <source>
        <dbReference type="Proteomes" id="UP000234585"/>
    </source>
</evidence>
<dbReference type="EC" id="2.1.1.220" evidence="1"/>
<dbReference type="RefSeq" id="XP_024672781.1">
    <property type="nucleotide sequence ID" value="XM_024812282.1"/>
</dbReference>
<sequence>MARMLQTLRRALGLNLPRSIPKYSRSINTNFSYFQPGDRVVIHHKNPKLTKPLKSGDKTDLPRGYLTHDSIIGHGVRERFRAHKGIDHRVTHPTLEEYVTLTPRKVTPIYGPDANLIASLLDIHVAPPTEGDHEPPLEILESGTGHGSLTLHLARTIQAANPAPPTIPFKSQIQYLEDRPTRPEEEDPERANKTQETTEEEDAANAVQQEWDAWRTQRRRAVIHTVDVSGKFSAHAEKVVRGFRRGLYAGNVDFHVGPVEDWIAAQNKQRSSSSSSSSSPSDTTTTEPYLSHVILDMPSADQRIAHVAPVLKPGGTLIVFAPSITQIGECVQLIRKQGLPFAMEKAVELGAGISGGRLWDVRLAVKKSRADPACWTESSTTTEDSESRSTSPSSANEESDDASSPAVADEGVLVCRPKVGARVVGGGFVGLWTRIDDAVPQSGSGSESASASASESKSESESESASEPESESASESESKSEPAP</sequence>
<feature type="compositionally biased region" description="Low complexity" evidence="4">
    <location>
        <begin position="271"/>
        <end position="281"/>
    </location>
</feature>
<dbReference type="GO" id="GO:0160107">
    <property type="term" value="F:tRNA (adenine(58)-N1)-methyltransferase activity"/>
    <property type="evidence" value="ECO:0007669"/>
    <property type="project" value="UniProtKB-EC"/>
</dbReference>
<evidence type="ECO:0000256" key="2">
    <source>
        <dbReference type="ARBA" id="ARBA00015963"/>
    </source>
</evidence>
<reference evidence="5 6" key="1">
    <citation type="submission" date="2017-12" db="EMBL/GenBank/DDBJ databases">
        <authorList>
            <consortium name="DOE Joint Genome Institute"/>
            <person name="Haridas S."/>
            <person name="Kjaerbolling I."/>
            <person name="Vesth T.C."/>
            <person name="Frisvad J.C."/>
            <person name="Nybo J.L."/>
            <person name="Theobald S."/>
            <person name="Kuo A."/>
            <person name="Bowyer P."/>
            <person name="Matsuda Y."/>
            <person name="Mondo S."/>
            <person name="Lyhne E.K."/>
            <person name="Kogle M.E."/>
            <person name="Clum A."/>
            <person name="Lipzen A."/>
            <person name="Salamov A."/>
            <person name="Ngan C.Y."/>
            <person name="Daum C."/>
            <person name="Chiniquy J."/>
            <person name="Barry K."/>
            <person name="LaButti K."/>
            <person name="Simmons B.A."/>
            <person name="Magnuson J.K."/>
            <person name="Mortensen U.H."/>
            <person name="Larsen T.O."/>
            <person name="Grigoriev I.V."/>
            <person name="Baker S.E."/>
            <person name="Andersen M.R."/>
            <person name="Nordberg H.P."/>
            <person name="Cantor M.N."/>
            <person name="Hua S.X."/>
        </authorList>
    </citation>
    <scope>NUCLEOTIDE SEQUENCE [LARGE SCALE GENOMIC DNA]</scope>
    <source>
        <strain evidence="5 6">CBS 102.13</strain>
    </source>
</reference>
<dbReference type="GO" id="GO:0005739">
    <property type="term" value="C:mitochondrion"/>
    <property type="evidence" value="ECO:0007669"/>
    <property type="project" value="TreeGrafter"/>
</dbReference>
<dbReference type="PROSITE" id="PS51620">
    <property type="entry name" value="SAM_TRM61"/>
    <property type="match status" value="1"/>
</dbReference>
<feature type="compositionally biased region" description="Basic and acidic residues" evidence="4">
    <location>
        <begin position="176"/>
        <end position="193"/>
    </location>
</feature>
<gene>
    <name evidence="5" type="ORF">BDW47DRAFT_104256</name>
</gene>
<accession>A0A2I2FDT1</accession>
<evidence type="ECO:0000256" key="1">
    <source>
        <dbReference type="ARBA" id="ARBA00012796"/>
    </source>
</evidence>
<feature type="compositionally biased region" description="Acidic residues" evidence="4">
    <location>
        <begin position="461"/>
        <end position="474"/>
    </location>
</feature>
<dbReference type="GO" id="GO:0031515">
    <property type="term" value="C:tRNA (m1A) methyltransferase complex"/>
    <property type="evidence" value="ECO:0007669"/>
    <property type="project" value="InterPro"/>
</dbReference>
<proteinExistence type="predicted"/>
<dbReference type="InterPro" id="IPR014816">
    <property type="entry name" value="tRNA_MeTrfase_Gcd14"/>
</dbReference>
<dbReference type="SUPFAM" id="SSF53335">
    <property type="entry name" value="S-adenosyl-L-methionine-dependent methyltransferases"/>
    <property type="match status" value="1"/>
</dbReference>
<organism evidence="5 6">
    <name type="scientific">Aspergillus candidus</name>
    <dbReference type="NCBI Taxonomy" id="41067"/>
    <lineage>
        <taxon>Eukaryota</taxon>
        <taxon>Fungi</taxon>
        <taxon>Dikarya</taxon>
        <taxon>Ascomycota</taxon>
        <taxon>Pezizomycotina</taxon>
        <taxon>Eurotiomycetes</taxon>
        <taxon>Eurotiomycetidae</taxon>
        <taxon>Eurotiales</taxon>
        <taxon>Aspergillaceae</taxon>
        <taxon>Aspergillus</taxon>
        <taxon>Aspergillus subgen. Circumdati</taxon>
    </lineage>
</organism>
<keyword evidence="5" id="KW-0489">Methyltransferase</keyword>
<feature type="region of interest" description="Disordered" evidence="4">
    <location>
        <begin position="176"/>
        <end position="207"/>
    </location>
</feature>
<protein>
    <recommendedName>
        <fullName evidence="2">tRNA (adenine(58)-N(1))-methyltransferase catalytic subunit TRM61</fullName>
        <ecNumber evidence="1">2.1.1.220</ecNumber>
    </recommendedName>
    <alternativeName>
        <fullName evidence="3">tRNA(m1A58)-methyltransferase subunit TRM61</fullName>
    </alternativeName>
</protein>